<dbReference type="EMBL" id="CP003051">
    <property type="protein sequence ID" value="AGA90894.1"/>
    <property type="molecule type" value="Genomic_DNA"/>
</dbReference>
<feature type="transmembrane region" description="Helical" evidence="1">
    <location>
        <begin position="37"/>
        <end position="59"/>
    </location>
</feature>
<dbReference type="KEGG" id="tmb:Thimo_2143"/>
<evidence type="ECO:0000313" key="3">
    <source>
        <dbReference type="Proteomes" id="UP000010816"/>
    </source>
</evidence>
<dbReference type="RefSeq" id="WP_015281034.1">
    <property type="nucleotide sequence ID" value="NC_019940.1"/>
</dbReference>
<dbReference type="OrthoDB" id="194559at2"/>
<keyword evidence="1" id="KW-0812">Transmembrane</keyword>
<reference evidence="2 3" key="1">
    <citation type="submission" date="2011-09" db="EMBL/GenBank/DDBJ databases">
        <title>Complete sequence of chromosome of Thioflavicoccus mobilis 8321.</title>
        <authorList>
            <consortium name="US DOE Joint Genome Institute"/>
            <person name="Lucas S."/>
            <person name="Han J."/>
            <person name="Lapidus A."/>
            <person name="Cheng J.-F."/>
            <person name="Goodwin L."/>
            <person name="Pitluck S."/>
            <person name="Peters L."/>
            <person name="Ovchinnikova G."/>
            <person name="Lu M."/>
            <person name="Detter J.C."/>
            <person name="Han C."/>
            <person name="Tapia R."/>
            <person name="Land M."/>
            <person name="Hauser L."/>
            <person name="Kyrpides N."/>
            <person name="Ivanova N."/>
            <person name="Pagani I."/>
            <person name="Vogl K."/>
            <person name="Liu Z."/>
            <person name="Imhoff J."/>
            <person name="Thiel V."/>
            <person name="Frigaard N.-U."/>
            <person name="Bryant D."/>
            <person name="Woyke T."/>
        </authorList>
    </citation>
    <scope>NUCLEOTIDE SEQUENCE [LARGE SCALE GENOMIC DNA]</scope>
    <source>
        <strain evidence="2 3">8321</strain>
    </source>
</reference>
<keyword evidence="3" id="KW-1185">Reference proteome</keyword>
<evidence type="ECO:0008006" key="4">
    <source>
        <dbReference type="Google" id="ProtNLM"/>
    </source>
</evidence>
<feature type="transmembrane region" description="Helical" evidence="1">
    <location>
        <begin position="141"/>
        <end position="159"/>
    </location>
</feature>
<evidence type="ECO:0000313" key="2">
    <source>
        <dbReference type="EMBL" id="AGA90894.1"/>
    </source>
</evidence>
<accession>L0GZZ0</accession>
<keyword evidence="1" id="KW-1133">Transmembrane helix</keyword>
<protein>
    <recommendedName>
        <fullName evidence="4">TraB family protein</fullName>
    </recommendedName>
</protein>
<feature type="transmembrane region" description="Helical" evidence="1">
    <location>
        <begin position="95"/>
        <end position="112"/>
    </location>
</feature>
<evidence type="ECO:0000256" key="1">
    <source>
        <dbReference type="SAM" id="Phobius"/>
    </source>
</evidence>
<dbReference type="eggNOG" id="ENOG5032R8E">
    <property type="taxonomic scope" value="Bacteria"/>
</dbReference>
<dbReference type="Proteomes" id="UP000010816">
    <property type="component" value="Chromosome"/>
</dbReference>
<keyword evidence="1" id="KW-0472">Membrane</keyword>
<proteinExistence type="predicted"/>
<organism evidence="2 3">
    <name type="scientific">Thioflavicoccus mobilis 8321</name>
    <dbReference type="NCBI Taxonomy" id="765912"/>
    <lineage>
        <taxon>Bacteria</taxon>
        <taxon>Pseudomonadati</taxon>
        <taxon>Pseudomonadota</taxon>
        <taxon>Gammaproteobacteria</taxon>
        <taxon>Chromatiales</taxon>
        <taxon>Chromatiaceae</taxon>
        <taxon>Thioflavicoccus</taxon>
    </lineage>
</organism>
<feature type="transmembrane region" description="Helical" evidence="1">
    <location>
        <begin position="66"/>
        <end position="83"/>
    </location>
</feature>
<dbReference type="AlphaFoldDB" id="L0GZZ0"/>
<name>L0GZZ0_9GAMM</name>
<dbReference type="HOGENOM" id="CLU_735553_0_0_6"/>
<sequence length="376" mass="41440">MRKFVNTFILLFLLDGTIAFSDALLSLTFGTHFLRLPAAFASLATWIFGTVNFVLLALGARPSKKILLPLILFLPLAAIYRPTAQLALGPPATELLFSLLQLAAGTLALVLIRHENQGEAWLFTKYSYSGPEFQIENTVRFVGFSIFLLVPLLVLNLYFSLSLAFSKLTAGFVQIGPKGVSTEERKYVSGNQTIYLLGMIHIADAEFYRRIISSIPAQSALVLAEGVSDQSGRLKGAPSYDKIASRLGVQTQTQTMSFEGYNIRSADVDTSRFSPQTVELLNLTFEVLASDTVDDAIDTTIRLLAAAESNDSPDIFLRDVINMRDAHLLAQIDESLGQYDTLIVPWGASHMPGIVAGIRRDGFELKERHRRLAISF</sequence>
<gene>
    <name evidence="2" type="ORF">Thimo_2143</name>
</gene>